<keyword evidence="1" id="KW-0732">Signal</keyword>
<evidence type="ECO:0000259" key="2">
    <source>
        <dbReference type="Pfam" id="PF13609"/>
    </source>
</evidence>
<dbReference type="PATRIC" id="fig|1029756.8.peg.310"/>
<dbReference type="EMBL" id="CP006912">
    <property type="protein sequence ID" value="AHB47364.1"/>
    <property type="molecule type" value="Genomic_DNA"/>
</dbReference>
<feature type="chain" id="PRO_5004740506" description="Porin domain-containing protein" evidence="1">
    <location>
        <begin position="22"/>
        <end position="443"/>
    </location>
</feature>
<dbReference type="GO" id="GO:0016020">
    <property type="term" value="C:membrane"/>
    <property type="evidence" value="ECO:0007669"/>
    <property type="project" value="InterPro"/>
</dbReference>
<proteinExistence type="predicted"/>
<evidence type="ECO:0000256" key="1">
    <source>
        <dbReference type="SAM" id="SignalP"/>
    </source>
</evidence>
<dbReference type="KEGG" id="hni:W911_01465"/>
<dbReference type="SUPFAM" id="SSF56935">
    <property type="entry name" value="Porins"/>
    <property type="match status" value="1"/>
</dbReference>
<dbReference type="HOGENOM" id="CLU_037013_0_0_5"/>
<dbReference type="STRING" id="1029756.W911_01465"/>
<dbReference type="InterPro" id="IPR033900">
    <property type="entry name" value="Gram_neg_porin_domain"/>
</dbReference>
<feature type="signal peptide" evidence="1">
    <location>
        <begin position="1"/>
        <end position="21"/>
    </location>
</feature>
<dbReference type="Pfam" id="PF13609">
    <property type="entry name" value="Porin_4"/>
    <property type="match status" value="1"/>
</dbReference>
<dbReference type="Gene3D" id="2.40.160.10">
    <property type="entry name" value="Porin"/>
    <property type="match status" value="1"/>
</dbReference>
<evidence type="ECO:0000313" key="4">
    <source>
        <dbReference type="Proteomes" id="UP000018542"/>
    </source>
</evidence>
<accession>V5SBM4</accession>
<evidence type="ECO:0000313" key="3">
    <source>
        <dbReference type="EMBL" id="AHB47364.1"/>
    </source>
</evidence>
<dbReference type="GO" id="GO:0015288">
    <property type="term" value="F:porin activity"/>
    <property type="evidence" value="ECO:0007669"/>
    <property type="project" value="InterPro"/>
</dbReference>
<dbReference type="AlphaFoldDB" id="V5SBM4"/>
<name>V5SBM4_9HYPH</name>
<reference evidence="3 4" key="1">
    <citation type="journal article" date="2014" name="Genome Announc.">
        <title>Complete Genome Sequence of Hyphomicrobium nitrativorans Strain NL23, a Denitrifying Bacterium Isolated from Biofilm of a Methanol-Fed Denitrification System Treating Seawater at the Montreal Biodome.</title>
        <authorList>
            <person name="Martineau C."/>
            <person name="Villeneuve C."/>
            <person name="Mauffrey F."/>
            <person name="Villemur R."/>
        </authorList>
    </citation>
    <scope>NUCLEOTIDE SEQUENCE [LARGE SCALE GENOMIC DNA]</scope>
    <source>
        <strain evidence="3">NL23</strain>
    </source>
</reference>
<organism evidence="3 4">
    <name type="scientific">Hyphomicrobium nitrativorans NL23</name>
    <dbReference type="NCBI Taxonomy" id="1029756"/>
    <lineage>
        <taxon>Bacteria</taxon>
        <taxon>Pseudomonadati</taxon>
        <taxon>Pseudomonadota</taxon>
        <taxon>Alphaproteobacteria</taxon>
        <taxon>Hyphomicrobiales</taxon>
        <taxon>Hyphomicrobiaceae</taxon>
        <taxon>Hyphomicrobium</taxon>
    </lineage>
</organism>
<feature type="domain" description="Porin" evidence="2">
    <location>
        <begin position="8"/>
        <end position="338"/>
    </location>
</feature>
<sequence>MALCAMLASASLCLGSGTAASADLAGNCCADLEERIAELEATTARKGNKKVSLMISGWVTEQIMGWSDGISSDAYVGTSLNDLGTRLHFDGSAQINAEWSAGYSLRFDVTGANGFVQDANNAKGGEGPPGLLNSYWWIKSDKLGRVAVGRQSHASDDTWVDLSGAGSIFAANLVIFDGQNFNLVPEGTGTRAKARWGDIATCYTVGVGIFADCGGDRTNSVRYDTPTWNGFVVSTSWGEDDFWDVALRHSGEFGSFKTLLGLSYQDNSSERINTITDSQLWQANFAFLHTPTGIFGSVHYGHETPDGFKDTDQLYLKAGVRANLNPLGATVFYGEYGHDKDMFSGLLGGAVFSGTTDICDGFAGTGGRIDNACLANPGGVEATGSKFSRFGFGVVQEIDAASMAVWLKYKNHSADVDFSSNGAGQSESMENLHIYALGGAVFF</sequence>
<gene>
    <name evidence="3" type="ORF">W911_01465</name>
</gene>
<dbReference type="InterPro" id="IPR023614">
    <property type="entry name" value="Porin_dom_sf"/>
</dbReference>
<dbReference type="Proteomes" id="UP000018542">
    <property type="component" value="Chromosome"/>
</dbReference>
<keyword evidence="4" id="KW-1185">Reference proteome</keyword>
<protein>
    <recommendedName>
        <fullName evidence="2">Porin domain-containing protein</fullName>
    </recommendedName>
</protein>